<feature type="chain" id="PRO_5002435413" evidence="1">
    <location>
        <begin position="17"/>
        <end position="53"/>
    </location>
</feature>
<protein>
    <submittedName>
        <fullName evidence="2">Uncharacterized protein</fullName>
    </submittedName>
</protein>
<sequence>MVYVLHWLLTVHVTRHVTINSTAVGFNTNNRNICVCNLFGNAHEKINFVKGEM</sequence>
<organism evidence="2">
    <name type="scientific">Anguilla anguilla</name>
    <name type="common">European freshwater eel</name>
    <name type="synonym">Muraena anguilla</name>
    <dbReference type="NCBI Taxonomy" id="7936"/>
    <lineage>
        <taxon>Eukaryota</taxon>
        <taxon>Metazoa</taxon>
        <taxon>Chordata</taxon>
        <taxon>Craniata</taxon>
        <taxon>Vertebrata</taxon>
        <taxon>Euteleostomi</taxon>
        <taxon>Actinopterygii</taxon>
        <taxon>Neopterygii</taxon>
        <taxon>Teleostei</taxon>
        <taxon>Anguilliformes</taxon>
        <taxon>Anguillidae</taxon>
        <taxon>Anguilla</taxon>
    </lineage>
</organism>
<feature type="signal peptide" evidence="1">
    <location>
        <begin position="1"/>
        <end position="16"/>
    </location>
</feature>
<reference evidence="2" key="1">
    <citation type="submission" date="2014-11" db="EMBL/GenBank/DDBJ databases">
        <authorList>
            <person name="Amaro Gonzalez C."/>
        </authorList>
    </citation>
    <scope>NUCLEOTIDE SEQUENCE</scope>
</reference>
<accession>A0A0E9XCS3</accession>
<reference evidence="2" key="2">
    <citation type="journal article" date="2015" name="Fish Shellfish Immunol.">
        <title>Early steps in the European eel (Anguilla anguilla)-Vibrio vulnificus interaction in the gills: Role of the RtxA13 toxin.</title>
        <authorList>
            <person name="Callol A."/>
            <person name="Pajuelo D."/>
            <person name="Ebbesson L."/>
            <person name="Teles M."/>
            <person name="MacKenzie S."/>
            <person name="Amaro C."/>
        </authorList>
    </citation>
    <scope>NUCLEOTIDE SEQUENCE</scope>
</reference>
<evidence type="ECO:0000313" key="2">
    <source>
        <dbReference type="EMBL" id="JAI00440.1"/>
    </source>
</evidence>
<evidence type="ECO:0000256" key="1">
    <source>
        <dbReference type="SAM" id="SignalP"/>
    </source>
</evidence>
<keyword evidence="1" id="KW-0732">Signal</keyword>
<dbReference type="AlphaFoldDB" id="A0A0E9XCS3"/>
<proteinExistence type="predicted"/>
<name>A0A0E9XCS3_ANGAN</name>
<dbReference type="EMBL" id="GBXM01008138">
    <property type="protein sequence ID" value="JAI00440.1"/>
    <property type="molecule type" value="Transcribed_RNA"/>
</dbReference>